<organism evidence="1 2">
    <name type="scientific">Xanthomonas axonopodis pv. vasculorum</name>
    <dbReference type="NCBI Taxonomy" id="325777"/>
    <lineage>
        <taxon>Bacteria</taxon>
        <taxon>Pseudomonadati</taxon>
        <taxon>Pseudomonadota</taxon>
        <taxon>Gammaproteobacteria</taxon>
        <taxon>Lysobacterales</taxon>
        <taxon>Lysobacteraceae</taxon>
        <taxon>Xanthomonas</taxon>
    </lineage>
</organism>
<dbReference type="Proteomes" id="UP000028012">
    <property type="component" value="Unassembled WGS sequence"/>
</dbReference>
<name>A0A098PZ53_9XANT</name>
<evidence type="ECO:0000313" key="1">
    <source>
        <dbReference type="EMBL" id="KGE52429.1"/>
    </source>
</evidence>
<evidence type="ECO:0000313" key="2">
    <source>
        <dbReference type="Proteomes" id="UP000028012"/>
    </source>
</evidence>
<dbReference type="HOGENOM" id="CLU_2940722_0_0_6"/>
<protein>
    <submittedName>
        <fullName evidence="1">Uncharacterized protein</fullName>
    </submittedName>
</protein>
<dbReference type="AlphaFoldDB" id="A0A098PZ53"/>
<gene>
    <name evidence="1" type="ORF">GW15_0208675</name>
</gene>
<reference evidence="1 2" key="1">
    <citation type="submission" date="2014-09" db="EMBL/GenBank/DDBJ databases">
        <title>A draft genome sequence for Xanthomonas axonopodis pv. vasculorum NCPPB 900.</title>
        <authorList>
            <person name="Harrison J."/>
            <person name="Studholme D.J."/>
        </authorList>
    </citation>
    <scope>NUCLEOTIDE SEQUENCE [LARGE SCALE GENOMIC DNA]</scope>
    <source>
        <strain evidence="1 2">NCPPB 900</strain>
    </source>
</reference>
<proteinExistence type="predicted"/>
<accession>A0A098PZ53</accession>
<sequence length="60" mass="6515">MRLDAGAGVLLAAIELLQVATRQAVTCRAQARRAGRPSWMPDNAAGLLRSRMRCRMGCDT</sequence>
<dbReference type="EMBL" id="JPHD02000066">
    <property type="protein sequence ID" value="KGE52429.1"/>
    <property type="molecule type" value="Genomic_DNA"/>
</dbReference>
<comment type="caution">
    <text evidence="1">The sequence shown here is derived from an EMBL/GenBank/DDBJ whole genome shotgun (WGS) entry which is preliminary data.</text>
</comment>